<organism evidence="1 2">
    <name type="scientific">Bonamia ostreae</name>
    <dbReference type="NCBI Taxonomy" id="126728"/>
    <lineage>
        <taxon>Eukaryota</taxon>
        <taxon>Sar</taxon>
        <taxon>Rhizaria</taxon>
        <taxon>Endomyxa</taxon>
        <taxon>Ascetosporea</taxon>
        <taxon>Haplosporida</taxon>
        <taxon>Bonamia</taxon>
    </lineage>
</organism>
<comment type="caution">
    <text evidence="1">The sequence shown here is derived from an EMBL/GenBank/DDBJ whole genome shotgun (WGS) entry which is preliminary data.</text>
</comment>
<sequence length="166" mass="19314">RFFFSEPTIFDSDGKMIKDCLEQIVKPVIYYCYNYDINKSPKNEKSKSLLRKSMSTTIRILIGNIDVMIDRIQSEYGKYFVQFVALIADLAAKFYAKNGDETFIAKISESLKNLFHVCKNDKKFLNYKNAKNENLMQEILKMSRHFHEAIKKGIVEGITDSNLNKD</sequence>
<keyword evidence="2" id="KW-1185">Reference proteome</keyword>
<proteinExistence type="predicted"/>
<dbReference type="EMBL" id="JBDODL010003965">
    <property type="protein sequence ID" value="MES1922887.1"/>
    <property type="molecule type" value="Genomic_DNA"/>
</dbReference>
<evidence type="ECO:0000313" key="2">
    <source>
        <dbReference type="Proteomes" id="UP001439008"/>
    </source>
</evidence>
<feature type="non-terminal residue" evidence="1">
    <location>
        <position position="1"/>
    </location>
</feature>
<protein>
    <submittedName>
        <fullName evidence="1">Uncharacterized protein</fullName>
    </submittedName>
</protein>
<accession>A0ABV2ATC2</accession>
<evidence type="ECO:0000313" key="1">
    <source>
        <dbReference type="EMBL" id="MES1922887.1"/>
    </source>
</evidence>
<reference evidence="1 2" key="1">
    <citation type="journal article" date="2024" name="BMC Biol.">
        <title>Comparative genomics of Ascetosporea gives new insight into the evolutionary basis for animal parasitism in Rhizaria.</title>
        <authorList>
            <person name="Hiltunen Thoren M."/>
            <person name="Onut-Brannstrom I."/>
            <person name="Alfjorden A."/>
            <person name="Peckova H."/>
            <person name="Swords F."/>
            <person name="Hooper C."/>
            <person name="Holzer A.S."/>
            <person name="Bass D."/>
            <person name="Burki F."/>
        </authorList>
    </citation>
    <scope>NUCLEOTIDE SEQUENCE [LARGE SCALE GENOMIC DNA]</scope>
    <source>
        <strain evidence="1">20-A016</strain>
    </source>
</reference>
<name>A0ABV2ATC2_9EUKA</name>
<dbReference type="Proteomes" id="UP001439008">
    <property type="component" value="Unassembled WGS sequence"/>
</dbReference>
<gene>
    <name evidence="1" type="ORF">MHBO_004416</name>
</gene>